<evidence type="ECO:0000259" key="2">
    <source>
        <dbReference type="Pfam" id="PF03629"/>
    </source>
</evidence>
<organism evidence="3 4">
    <name type="scientific">Algisphaera agarilytica</name>
    <dbReference type="NCBI Taxonomy" id="1385975"/>
    <lineage>
        <taxon>Bacteria</taxon>
        <taxon>Pseudomonadati</taxon>
        <taxon>Planctomycetota</taxon>
        <taxon>Phycisphaerae</taxon>
        <taxon>Phycisphaerales</taxon>
        <taxon>Phycisphaeraceae</taxon>
        <taxon>Algisphaera</taxon>
    </lineage>
</organism>
<dbReference type="PANTHER" id="PTHR22901:SF0">
    <property type="entry name" value="SIALATE O-ACETYLESTERASE"/>
    <property type="match status" value="1"/>
</dbReference>
<dbReference type="Pfam" id="PF03629">
    <property type="entry name" value="SASA"/>
    <property type="match status" value="2"/>
</dbReference>
<gene>
    <name evidence="3" type="ORF">HNQ40_000194</name>
</gene>
<dbReference type="InterPro" id="IPR036514">
    <property type="entry name" value="SGNH_hydro_sf"/>
</dbReference>
<dbReference type="SUPFAM" id="SSF52266">
    <property type="entry name" value="SGNH hydrolase"/>
    <property type="match status" value="1"/>
</dbReference>
<keyword evidence="4" id="KW-1185">Reference proteome</keyword>
<dbReference type="AlphaFoldDB" id="A0A7X0LJX9"/>
<evidence type="ECO:0000313" key="4">
    <source>
        <dbReference type="Proteomes" id="UP000541810"/>
    </source>
</evidence>
<dbReference type="EC" id="3.1.1.53" evidence="3"/>
<sequence>MWLILLFCVTSAMSQSLRLPAVFADHMVLQRDKEVPIWGWAEPQQEVSLVFNGQTVTTRADAEGRWKAAFQSMPAGGPYELKVNSGNTDLKLVDVMVGEVWLCSGQSNMDMRLIKIWDDERIERDLQREGLRLFRVDRAIADEPQDDVDARWAECEPSEARMFSAVAYFMGAELQRELGVTVGLIHTAYGGTPAEAWTPLSRLSANPELSPIPERWEARIAKYKADLKAYESAVAAGDPQAKKPSEPPARYAPGGLFNAMVHPLIPYAVRGAVWYQGESNTWRAMQYEPLLGEMIHSWRDHWGQGSLPFGVVQLPNYEVPPRVPPGVYSWAELREAQLHVSQELDEVGLAVTIDIGDPTDIHPVDKEPIGKRLARWALSEAYGNDLIHSGPIYTGYEIVDDKVYLEFENIGSGLEARGGGPIKGFVIAGSDRKFRWAKAVVEGDRLVVSEAKVKTPLAVRYAWADNPYWANLINAEGLPASPFRTDDWEGITQDSR</sequence>
<evidence type="ECO:0000256" key="1">
    <source>
        <dbReference type="ARBA" id="ARBA00022801"/>
    </source>
</evidence>
<feature type="domain" description="Sialate O-acetylesterase" evidence="2">
    <location>
        <begin position="99"/>
        <end position="199"/>
    </location>
</feature>
<dbReference type="InterPro" id="IPR005181">
    <property type="entry name" value="SASA"/>
</dbReference>
<dbReference type="InterPro" id="IPR013783">
    <property type="entry name" value="Ig-like_fold"/>
</dbReference>
<accession>A0A7X0LJX9</accession>
<dbReference type="Gene3D" id="3.40.50.1110">
    <property type="entry name" value="SGNH hydrolase"/>
    <property type="match status" value="1"/>
</dbReference>
<protein>
    <submittedName>
        <fullName evidence="3">Sialate O-acetylesterase</fullName>
        <ecNumber evidence="3">3.1.1.53</ecNumber>
    </submittedName>
</protein>
<comment type="caution">
    <text evidence="3">The sequence shown here is derived from an EMBL/GenBank/DDBJ whole genome shotgun (WGS) entry which is preliminary data.</text>
</comment>
<proteinExistence type="predicted"/>
<dbReference type="InterPro" id="IPR039329">
    <property type="entry name" value="SIAE"/>
</dbReference>
<dbReference type="Proteomes" id="UP000541810">
    <property type="component" value="Unassembled WGS sequence"/>
</dbReference>
<evidence type="ECO:0000313" key="3">
    <source>
        <dbReference type="EMBL" id="MBB6428388.1"/>
    </source>
</evidence>
<feature type="domain" description="Sialate O-acetylesterase" evidence="2">
    <location>
        <begin position="268"/>
        <end position="357"/>
    </location>
</feature>
<name>A0A7X0LJX9_9BACT</name>
<dbReference type="EMBL" id="JACHGY010000001">
    <property type="protein sequence ID" value="MBB6428388.1"/>
    <property type="molecule type" value="Genomic_DNA"/>
</dbReference>
<reference evidence="3 4" key="1">
    <citation type="submission" date="2020-08" db="EMBL/GenBank/DDBJ databases">
        <title>Genomic Encyclopedia of Type Strains, Phase IV (KMG-IV): sequencing the most valuable type-strain genomes for metagenomic binning, comparative biology and taxonomic classification.</title>
        <authorList>
            <person name="Goeker M."/>
        </authorList>
    </citation>
    <scope>NUCLEOTIDE SEQUENCE [LARGE SCALE GENOMIC DNA]</scope>
    <source>
        <strain evidence="3 4">DSM 103725</strain>
    </source>
</reference>
<dbReference type="PANTHER" id="PTHR22901">
    <property type="entry name" value="SIALATE O-ACETYLESTERASE"/>
    <property type="match status" value="1"/>
</dbReference>
<dbReference type="Gene3D" id="2.60.40.10">
    <property type="entry name" value="Immunoglobulins"/>
    <property type="match status" value="1"/>
</dbReference>
<keyword evidence="1 3" id="KW-0378">Hydrolase</keyword>
<dbReference type="GO" id="GO:0005975">
    <property type="term" value="P:carbohydrate metabolic process"/>
    <property type="evidence" value="ECO:0007669"/>
    <property type="project" value="TreeGrafter"/>
</dbReference>
<dbReference type="GO" id="GO:0001681">
    <property type="term" value="F:sialate O-acetylesterase activity"/>
    <property type="evidence" value="ECO:0007669"/>
    <property type="project" value="UniProtKB-EC"/>
</dbReference>